<reference evidence="1" key="1">
    <citation type="submission" date="2021-02" db="EMBL/GenBank/DDBJ databases">
        <authorList>
            <person name="Nowell W R."/>
        </authorList>
    </citation>
    <scope>NUCLEOTIDE SEQUENCE</scope>
</reference>
<organism evidence="1 2">
    <name type="scientific">Adineta steineri</name>
    <dbReference type="NCBI Taxonomy" id="433720"/>
    <lineage>
        <taxon>Eukaryota</taxon>
        <taxon>Metazoa</taxon>
        <taxon>Spiralia</taxon>
        <taxon>Gnathifera</taxon>
        <taxon>Rotifera</taxon>
        <taxon>Eurotatoria</taxon>
        <taxon>Bdelloidea</taxon>
        <taxon>Adinetida</taxon>
        <taxon>Adinetidae</taxon>
        <taxon>Adineta</taxon>
    </lineage>
</organism>
<evidence type="ECO:0000313" key="2">
    <source>
        <dbReference type="Proteomes" id="UP000663881"/>
    </source>
</evidence>
<dbReference type="Proteomes" id="UP000663881">
    <property type="component" value="Unassembled WGS sequence"/>
</dbReference>
<sequence>TKTPYGKPDPNVWLPNNSTSRISIYPTVKTACLYHVPFKRYKHFRELPFFKKWTIVVLWSI</sequence>
<name>A0A819EJ14_9BILA</name>
<evidence type="ECO:0000313" key="1">
    <source>
        <dbReference type="EMBL" id="CAF3851793.1"/>
    </source>
</evidence>
<dbReference type="EMBL" id="CAJOAY010001506">
    <property type="protein sequence ID" value="CAF3851793.1"/>
    <property type="molecule type" value="Genomic_DNA"/>
</dbReference>
<accession>A0A819EJ14</accession>
<comment type="caution">
    <text evidence="1">The sequence shown here is derived from an EMBL/GenBank/DDBJ whole genome shotgun (WGS) entry which is preliminary data.</text>
</comment>
<feature type="non-terminal residue" evidence="1">
    <location>
        <position position="1"/>
    </location>
</feature>
<dbReference type="AlphaFoldDB" id="A0A819EJ14"/>
<protein>
    <submittedName>
        <fullName evidence="1">Uncharacterized protein</fullName>
    </submittedName>
</protein>
<gene>
    <name evidence="1" type="ORF">OKA104_LOCUS21539</name>
</gene>
<proteinExistence type="predicted"/>